<dbReference type="Proteomes" id="UP000257109">
    <property type="component" value="Unassembled WGS sequence"/>
</dbReference>
<dbReference type="OrthoDB" id="1436528at2759"/>
<keyword evidence="2" id="KW-1185">Reference proteome</keyword>
<organism evidence="1 2">
    <name type="scientific">Mucuna pruriens</name>
    <name type="common">Velvet bean</name>
    <name type="synonym">Dolichos pruriens</name>
    <dbReference type="NCBI Taxonomy" id="157652"/>
    <lineage>
        <taxon>Eukaryota</taxon>
        <taxon>Viridiplantae</taxon>
        <taxon>Streptophyta</taxon>
        <taxon>Embryophyta</taxon>
        <taxon>Tracheophyta</taxon>
        <taxon>Spermatophyta</taxon>
        <taxon>Magnoliopsida</taxon>
        <taxon>eudicotyledons</taxon>
        <taxon>Gunneridae</taxon>
        <taxon>Pentapetalae</taxon>
        <taxon>rosids</taxon>
        <taxon>fabids</taxon>
        <taxon>Fabales</taxon>
        <taxon>Fabaceae</taxon>
        <taxon>Papilionoideae</taxon>
        <taxon>50 kb inversion clade</taxon>
        <taxon>NPAAA clade</taxon>
        <taxon>indigoferoid/millettioid clade</taxon>
        <taxon>Phaseoleae</taxon>
        <taxon>Mucuna</taxon>
    </lineage>
</organism>
<gene>
    <name evidence="1" type="ORF">CR513_17244</name>
</gene>
<reference evidence="1" key="1">
    <citation type="submission" date="2018-05" db="EMBL/GenBank/DDBJ databases">
        <title>Draft genome of Mucuna pruriens seed.</title>
        <authorList>
            <person name="Nnadi N.E."/>
            <person name="Vos R."/>
            <person name="Hasami M.H."/>
            <person name="Devisetty U.K."/>
            <person name="Aguiy J.C."/>
        </authorList>
    </citation>
    <scope>NUCLEOTIDE SEQUENCE [LARGE SCALE GENOMIC DNA]</scope>
    <source>
        <strain evidence="1">JCA_2017</strain>
    </source>
</reference>
<comment type="caution">
    <text evidence="1">The sequence shown here is derived from an EMBL/GenBank/DDBJ whole genome shotgun (WGS) entry which is preliminary data.</text>
</comment>
<accession>A0A371HA57</accession>
<proteinExistence type="predicted"/>
<dbReference type="EMBL" id="QJKJ01003171">
    <property type="protein sequence ID" value="RDX99678.1"/>
    <property type="molecule type" value="Genomic_DNA"/>
</dbReference>
<name>A0A371HA57_MUCPR</name>
<evidence type="ECO:0000313" key="2">
    <source>
        <dbReference type="Proteomes" id="UP000257109"/>
    </source>
</evidence>
<evidence type="ECO:0000313" key="1">
    <source>
        <dbReference type="EMBL" id="RDX99678.1"/>
    </source>
</evidence>
<sequence length="155" mass="17820">MQQQLRNKLASISLSQPQTMVQHISQEDGCSSTKGSYVAPDLSGEDTHTEIPYQYELYVNNEDHHLAIIGKVYKLGSTIHHQTLDEDHMKVDFDGSKKKLEPKRHLRQLYLSRGSRYLYGFIDPLPLQTEGLIGNCLFFAHKTTLLSFFVHWDIT</sequence>
<dbReference type="AlphaFoldDB" id="A0A371HA57"/>
<feature type="non-terminal residue" evidence="1">
    <location>
        <position position="1"/>
    </location>
</feature>
<protein>
    <submittedName>
        <fullName evidence="1">Uncharacterized protein</fullName>
    </submittedName>
</protein>